<evidence type="ECO:0000313" key="3">
    <source>
        <dbReference type="Proteomes" id="UP001225356"/>
    </source>
</evidence>
<evidence type="ECO:0000313" key="2">
    <source>
        <dbReference type="EMBL" id="MDP9850363.1"/>
    </source>
</evidence>
<reference evidence="2 3" key="1">
    <citation type="submission" date="2023-07" db="EMBL/GenBank/DDBJ databases">
        <title>Sequencing the genomes of 1000 actinobacteria strains.</title>
        <authorList>
            <person name="Klenk H.-P."/>
        </authorList>
    </citation>
    <scope>NUCLEOTIDE SEQUENCE [LARGE SCALE GENOMIC DNA]</scope>
    <source>
        <strain evidence="2 3">DSM 46740</strain>
    </source>
</reference>
<proteinExistence type="predicted"/>
<organism evidence="2 3">
    <name type="scientific">Streptosporangium lutulentum</name>
    <dbReference type="NCBI Taxonomy" id="1461250"/>
    <lineage>
        <taxon>Bacteria</taxon>
        <taxon>Bacillati</taxon>
        <taxon>Actinomycetota</taxon>
        <taxon>Actinomycetes</taxon>
        <taxon>Streptosporangiales</taxon>
        <taxon>Streptosporangiaceae</taxon>
        <taxon>Streptosporangium</taxon>
    </lineage>
</organism>
<keyword evidence="3" id="KW-1185">Reference proteome</keyword>
<feature type="region of interest" description="Disordered" evidence="1">
    <location>
        <begin position="123"/>
        <end position="143"/>
    </location>
</feature>
<sequence length="200" mass="22381">MIRAGRTVVDAEGLARLHGVSLATAKRHQLFDDATLPAPVSAARKRLWDREQAQAHAANDPIPPLPDTDCDDDLLEAAEAAQLWEIAVENWNRYVAQKRAPERTETVCGVDHWRRDVVVTYQRPGRGVGGGRPPGTPDSQPRRERALTRLHQERVRKVRQMLDKVGKADDEPTAKQVAEMFDVAVDTGRRYINEAKELPA</sequence>
<accession>A0ABT9QUF0</accession>
<evidence type="ECO:0000256" key="1">
    <source>
        <dbReference type="SAM" id="MobiDB-lite"/>
    </source>
</evidence>
<name>A0ABT9QUF0_9ACTN</name>
<protein>
    <submittedName>
        <fullName evidence="2">Uncharacterized protein</fullName>
    </submittedName>
</protein>
<dbReference type="RefSeq" id="WP_307569342.1">
    <property type="nucleotide sequence ID" value="NZ_JAUSQU010000003.1"/>
</dbReference>
<gene>
    <name evidence="2" type="ORF">J2853_009659</name>
</gene>
<dbReference type="EMBL" id="JAUSQU010000003">
    <property type="protein sequence ID" value="MDP9850363.1"/>
    <property type="molecule type" value="Genomic_DNA"/>
</dbReference>
<comment type="caution">
    <text evidence="2">The sequence shown here is derived from an EMBL/GenBank/DDBJ whole genome shotgun (WGS) entry which is preliminary data.</text>
</comment>
<dbReference type="Proteomes" id="UP001225356">
    <property type="component" value="Unassembled WGS sequence"/>
</dbReference>